<reference evidence="3" key="1">
    <citation type="submission" date="2023-06" db="EMBL/GenBank/DDBJ databases">
        <authorList>
            <person name="Kurt Z."/>
        </authorList>
    </citation>
    <scope>NUCLEOTIDE SEQUENCE</scope>
</reference>
<accession>A0AA86RH30</accession>
<protein>
    <submittedName>
        <fullName evidence="4">Hypothetical_protein</fullName>
    </submittedName>
</protein>
<feature type="signal peptide" evidence="2">
    <location>
        <begin position="1"/>
        <end position="16"/>
    </location>
</feature>
<name>A0AA86RH30_9EUKA</name>
<dbReference type="AlphaFoldDB" id="A0AA86RH30"/>
<dbReference type="EMBL" id="CAXDID020000425">
    <property type="protein sequence ID" value="CAL6090127.1"/>
    <property type="molecule type" value="Genomic_DNA"/>
</dbReference>
<organism evidence="3">
    <name type="scientific">Hexamita inflata</name>
    <dbReference type="NCBI Taxonomy" id="28002"/>
    <lineage>
        <taxon>Eukaryota</taxon>
        <taxon>Metamonada</taxon>
        <taxon>Diplomonadida</taxon>
        <taxon>Hexamitidae</taxon>
        <taxon>Hexamitinae</taxon>
        <taxon>Hexamita</taxon>
    </lineage>
</organism>
<evidence type="ECO:0000313" key="5">
    <source>
        <dbReference type="Proteomes" id="UP001642409"/>
    </source>
</evidence>
<comment type="caution">
    <text evidence="3">The sequence shown here is derived from an EMBL/GenBank/DDBJ whole genome shotgun (WGS) entry which is preliminary data.</text>
</comment>
<keyword evidence="1" id="KW-0812">Transmembrane</keyword>
<evidence type="ECO:0000256" key="2">
    <source>
        <dbReference type="SAM" id="SignalP"/>
    </source>
</evidence>
<evidence type="ECO:0000313" key="3">
    <source>
        <dbReference type="EMBL" id="CAI9973308.1"/>
    </source>
</evidence>
<reference evidence="4 5" key="2">
    <citation type="submission" date="2024-07" db="EMBL/GenBank/DDBJ databases">
        <authorList>
            <person name="Akdeniz Z."/>
        </authorList>
    </citation>
    <scope>NUCLEOTIDE SEQUENCE [LARGE SCALE GENOMIC DNA]</scope>
</reference>
<keyword evidence="5" id="KW-1185">Reference proteome</keyword>
<dbReference type="EMBL" id="CATOUU010001120">
    <property type="protein sequence ID" value="CAI9973308.1"/>
    <property type="molecule type" value="Genomic_DNA"/>
</dbReference>
<keyword evidence="1" id="KW-1133">Transmembrane helix</keyword>
<keyword evidence="2" id="KW-0732">Signal</keyword>
<feature type="chain" id="PRO_5041649030" evidence="2">
    <location>
        <begin position="17"/>
        <end position="388"/>
    </location>
</feature>
<evidence type="ECO:0000256" key="1">
    <source>
        <dbReference type="SAM" id="Phobius"/>
    </source>
</evidence>
<dbReference type="Proteomes" id="UP001642409">
    <property type="component" value="Unassembled WGS sequence"/>
</dbReference>
<proteinExistence type="predicted"/>
<keyword evidence="1" id="KW-0472">Membrane</keyword>
<gene>
    <name evidence="3" type="ORF">HINF_LOCUS60953</name>
    <name evidence="4" type="ORF">HINF_LOCUS65161</name>
</gene>
<feature type="transmembrane region" description="Helical" evidence="1">
    <location>
        <begin position="344"/>
        <end position="367"/>
    </location>
</feature>
<sequence length="388" mass="44236">MFNLLFAIFLSTSALADEPHADIILINQQDQNITLKTAQSIIVGVKVPPAVRAHGKNVAYSQFAFQALTSVCNKNYILFNSLDNSTNYAVYKSSILVYLSFAVGLSTQQNENQEYVYLNITSTFDTIMRFVATAVHQLDSQTYSLTRAQPENTYFVHKQVPGVNKRVKFEIDSQATFIIWVCSSPIILHIIWYDCLFFVPEEGRIIEGDIDITEYDYQKDYIYYSIEQYDDGNSLIKADIVDVYVIDINSHQDIQIQANTPLHYQFADDLPKDAYFEVLNIGPGVELCFTDEFEYPENVKCKNSLNQTGKFNITEMNFLVQSQGAGRLEFQVQVRGSEKKKNQWIIWVAAAGVVVAVGIVVFVFFFMKHKKQTTKVLNDENEIILGEK</sequence>
<evidence type="ECO:0000313" key="4">
    <source>
        <dbReference type="EMBL" id="CAL6090127.1"/>
    </source>
</evidence>